<dbReference type="GO" id="GO:0046872">
    <property type="term" value="F:metal ion binding"/>
    <property type="evidence" value="ECO:0007669"/>
    <property type="project" value="UniProtKB-KW"/>
</dbReference>
<reference evidence="10" key="1">
    <citation type="submission" date="2021-02" db="EMBL/GenBank/DDBJ databases">
        <authorList>
            <person name="Nowell W R."/>
        </authorList>
    </citation>
    <scope>NUCLEOTIDE SEQUENCE</scope>
</reference>
<dbReference type="GO" id="GO:0019363">
    <property type="term" value="P:pyridine nucleotide biosynthetic process"/>
    <property type="evidence" value="ECO:0007669"/>
    <property type="project" value="UniProtKB-KW"/>
</dbReference>
<dbReference type="PANTHER" id="PTHR11080:SF2">
    <property type="entry name" value="LD05707P"/>
    <property type="match status" value="1"/>
</dbReference>
<comment type="pathway">
    <text evidence="5">Cofactor biosynthesis; nicotinate biosynthesis; nicotinate from nicotinamide: step 1/1.</text>
</comment>
<dbReference type="EMBL" id="CAJNOR010006156">
    <property type="protein sequence ID" value="CAF1587397.1"/>
    <property type="molecule type" value="Genomic_DNA"/>
</dbReference>
<feature type="chain" id="PRO_5032394060" description="nicotinamidase" evidence="8">
    <location>
        <begin position="18"/>
        <end position="268"/>
    </location>
</feature>
<evidence type="ECO:0000256" key="7">
    <source>
        <dbReference type="ARBA" id="ARBA00043224"/>
    </source>
</evidence>
<comment type="caution">
    <text evidence="10">The sequence shown here is derived from an EMBL/GenBank/DDBJ whole genome shotgun (WGS) entry which is preliminary data.</text>
</comment>
<keyword evidence="8" id="KW-0732">Signal</keyword>
<sequence length="268" mass="30385">MKFFLICILIGIISIDANTFTTVSHRTKNVFALLIIDVQYCFINGSLALSNSPAQHNGADVIPSINHLIQTVPFDVITYSLDWHPVNHISFIDNLHDRREYLADERHQTSKVFDKVTYTGPKHETEQVLWPTHCVENTKEAQLHDDLIHLPESPSVIYIRKGTDPDIDSYSAFADNNRNHTTPLHKKLQSQNVTHVFVAGLALDYCVGSTAVDAALFNYKTYVIEDACRGVDQQSINARYTQFLDYGIEVVHSNEVMDIMDDINNTCF</sequence>
<dbReference type="Gene3D" id="3.40.50.850">
    <property type="entry name" value="Isochorismatase-like"/>
    <property type="match status" value="1"/>
</dbReference>
<evidence type="ECO:0000256" key="8">
    <source>
        <dbReference type="SAM" id="SignalP"/>
    </source>
</evidence>
<dbReference type="InterPro" id="IPR052347">
    <property type="entry name" value="Isochorismatase_Nicotinamidase"/>
</dbReference>
<dbReference type="InterPro" id="IPR000868">
    <property type="entry name" value="Isochorismatase-like_dom"/>
</dbReference>
<evidence type="ECO:0000313" key="11">
    <source>
        <dbReference type="Proteomes" id="UP000663828"/>
    </source>
</evidence>
<accession>A0A815ZUQ1</accession>
<name>A0A815ZUQ1_ADIRI</name>
<evidence type="ECO:0000313" key="10">
    <source>
        <dbReference type="EMBL" id="CAF1587397.1"/>
    </source>
</evidence>
<keyword evidence="3" id="KW-0479">Metal-binding</keyword>
<comment type="similarity">
    <text evidence="1">Belongs to the isochorismatase family.</text>
</comment>
<keyword evidence="4" id="KW-0378">Hydrolase</keyword>
<proteinExistence type="inferred from homology"/>
<evidence type="ECO:0000256" key="1">
    <source>
        <dbReference type="ARBA" id="ARBA00006336"/>
    </source>
</evidence>
<dbReference type="SUPFAM" id="SSF52499">
    <property type="entry name" value="Isochorismatase-like hydrolases"/>
    <property type="match status" value="1"/>
</dbReference>
<dbReference type="PANTHER" id="PTHR11080">
    <property type="entry name" value="PYRAZINAMIDASE/NICOTINAMIDASE"/>
    <property type="match status" value="1"/>
</dbReference>
<evidence type="ECO:0000259" key="9">
    <source>
        <dbReference type="Pfam" id="PF00857"/>
    </source>
</evidence>
<evidence type="ECO:0000256" key="4">
    <source>
        <dbReference type="ARBA" id="ARBA00022801"/>
    </source>
</evidence>
<evidence type="ECO:0000256" key="3">
    <source>
        <dbReference type="ARBA" id="ARBA00022723"/>
    </source>
</evidence>
<dbReference type="AlphaFoldDB" id="A0A815ZUQ1"/>
<dbReference type="GO" id="GO:0008936">
    <property type="term" value="F:nicotinamidase activity"/>
    <property type="evidence" value="ECO:0007669"/>
    <property type="project" value="UniProtKB-EC"/>
</dbReference>
<evidence type="ECO:0000256" key="5">
    <source>
        <dbReference type="ARBA" id="ARBA00037900"/>
    </source>
</evidence>
<dbReference type="EC" id="3.5.1.19" evidence="6"/>
<evidence type="ECO:0000256" key="2">
    <source>
        <dbReference type="ARBA" id="ARBA00022642"/>
    </source>
</evidence>
<dbReference type="Pfam" id="PF00857">
    <property type="entry name" value="Isochorismatase"/>
    <property type="match status" value="1"/>
</dbReference>
<keyword evidence="11" id="KW-1185">Reference proteome</keyword>
<evidence type="ECO:0000256" key="6">
    <source>
        <dbReference type="ARBA" id="ARBA00039017"/>
    </source>
</evidence>
<protein>
    <recommendedName>
        <fullName evidence="6">nicotinamidase</fullName>
        <ecNumber evidence="6">3.5.1.19</ecNumber>
    </recommendedName>
    <alternativeName>
        <fullName evidence="7">Nicotinamide deamidase</fullName>
    </alternativeName>
</protein>
<feature type="signal peptide" evidence="8">
    <location>
        <begin position="1"/>
        <end position="17"/>
    </location>
</feature>
<gene>
    <name evidence="10" type="ORF">XAT740_LOCUS46181</name>
</gene>
<keyword evidence="2" id="KW-0662">Pyridine nucleotide biosynthesis</keyword>
<organism evidence="10 11">
    <name type="scientific">Adineta ricciae</name>
    <name type="common">Rotifer</name>
    <dbReference type="NCBI Taxonomy" id="249248"/>
    <lineage>
        <taxon>Eukaryota</taxon>
        <taxon>Metazoa</taxon>
        <taxon>Spiralia</taxon>
        <taxon>Gnathifera</taxon>
        <taxon>Rotifera</taxon>
        <taxon>Eurotatoria</taxon>
        <taxon>Bdelloidea</taxon>
        <taxon>Adinetida</taxon>
        <taxon>Adinetidae</taxon>
        <taxon>Adineta</taxon>
    </lineage>
</organism>
<dbReference type="InterPro" id="IPR036380">
    <property type="entry name" value="Isochorismatase-like_sf"/>
</dbReference>
<feature type="domain" description="Isochorismatase-like" evidence="9">
    <location>
        <begin position="32"/>
        <end position="253"/>
    </location>
</feature>
<dbReference type="Proteomes" id="UP000663828">
    <property type="component" value="Unassembled WGS sequence"/>
</dbReference>